<dbReference type="InterPro" id="IPR005878">
    <property type="entry name" value="Ribosom_uL1_bac-type"/>
</dbReference>
<evidence type="ECO:0000256" key="9">
    <source>
        <dbReference type="HAMAP-Rule" id="MF_01318"/>
    </source>
</evidence>
<dbReference type="GO" id="GO:0015934">
    <property type="term" value="C:large ribosomal subunit"/>
    <property type="evidence" value="ECO:0007669"/>
    <property type="project" value="InterPro"/>
</dbReference>
<dbReference type="FunFam" id="3.40.50.790:FF:000001">
    <property type="entry name" value="50S ribosomal protein L1"/>
    <property type="match status" value="1"/>
</dbReference>
<dbReference type="PROSITE" id="PS01199">
    <property type="entry name" value="RIBOSOMAL_L1"/>
    <property type="match status" value="1"/>
</dbReference>
<dbReference type="PIRSF" id="PIRSF002155">
    <property type="entry name" value="Ribosomal_L1"/>
    <property type="match status" value="1"/>
</dbReference>
<dbReference type="Pfam" id="PF00687">
    <property type="entry name" value="Ribosomal_L1"/>
    <property type="match status" value="1"/>
</dbReference>
<name>A0A084J8A5_9CLOT</name>
<accession>A0A084J8A5</accession>
<dbReference type="PANTHER" id="PTHR36427">
    <property type="entry name" value="54S RIBOSOMAL PROTEIN L1, MITOCHONDRIAL"/>
    <property type="match status" value="1"/>
</dbReference>
<dbReference type="PANTHER" id="PTHR36427:SF3">
    <property type="entry name" value="LARGE RIBOSOMAL SUBUNIT PROTEIN UL1M"/>
    <property type="match status" value="1"/>
</dbReference>
<dbReference type="STRING" id="318464.IO99_16145"/>
<protein>
    <recommendedName>
        <fullName evidence="8 9">Large ribosomal subunit protein uL1</fullName>
    </recommendedName>
</protein>
<dbReference type="GO" id="GO:0003735">
    <property type="term" value="F:structural constituent of ribosome"/>
    <property type="evidence" value="ECO:0007669"/>
    <property type="project" value="InterPro"/>
</dbReference>
<evidence type="ECO:0000256" key="5">
    <source>
        <dbReference type="ARBA" id="ARBA00022884"/>
    </source>
</evidence>
<dbReference type="Gene3D" id="3.40.50.790">
    <property type="match status" value="1"/>
</dbReference>
<keyword evidence="7 9" id="KW-0687">Ribonucleoprotein</keyword>
<keyword evidence="2 9" id="KW-0678">Repressor</keyword>
<organism evidence="11 12">
    <name type="scientific">Clostridium sulfidigenes</name>
    <dbReference type="NCBI Taxonomy" id="318464"/>
    <lineage>
        <taxon>Bacteria</taxon>
        <taxon>Bacillati</taxon>
        <taxon>Bacillota</taxon>
        <taxon>Clostridia</taxon>
        <taxon>Eubacteriales</taxon>
        <taxon>Clostridiaceae</taxon>
        <taxon>Clostridium</taxon>
    </lineage>
</organism>
<evidence type="ECO:0000313" key="11">
    <source>
        <dbReference type="EMBL" id="KEZ85189.1"/>
    </source>
</evidence>
<dbReference type="EMBL" id="JPMD01000040">
    <property type="protein sequence ID" value="KEZ85189.1"/>
    <property type="molecule type" value="Genomic_DNA"/>
</dbReference>
<comment type="function">
    <text evidence="9">Protein L1 is also a translational repressor protein, it controls the translation of the L11 operon by binding to its mRNA.</text>
</comment>
<dbReference type="GO" id="GO:0000049">
    <property type="term" value="F:tRNA binding"/>
    <property type="evidence" value="ECO:0007669"/>
    <property type="project" value="UniProtKB-KW"/>
</dbReference>
<dbReference type="GO" id="GO:0019843">
    <property type="term" value="F:rRNA binding"/>
    <property type="evidence" value="ECO:0007669"/>
    <property type="project" value="UniProtKB-UniRule"/>
</dbReference>
<dbReference type="InterPro" id="IPR023674">
    <property type="entry name" value="Ribosomal_uL1-like"/>
</dbReference>
<dbReference type="InterPro" id="IPR016095">
    <property type="entry name" value="Ribosomal_uL1_3-a/b-sand"/>
</dbReference>
<dbReference type="NCBIfam" id="TIGR01169">
    <property type="entry name" value="rplA_bact"/>
    <property type="match status" value="1"/>
</dbReference>
<evidence type="ECO:0000256" key="8">
    <source>
        <dbReference type="ARBA" id="ARBA00035241"/>
    </source>
</evidence>
<reference evidence="11 12" key="1">
    <citation type="submission" date="2014-07" db="EMBL/GenBank/DDBJ databases">
        <title>Draft genome of Clostridium sulfidigenes 113A isolated from sediments associated with methane hydrate from Krishna Godavari basin.</title>
        <authorList>
            <person name="Honkalas V.S."/>
            <person name="Dabir A.P."/>
            <person name="Arora P."/>
            <person name="Dhakephalkar P.K."/>
        </authorList>
    </citation>
    <scope>NUCLEOTIDE SEQUENCE [LARGE SCALE GENOMIC DNA]</scope>
    <source>
        <strain evidence="11 12">113A</strain>
    </source>
</reference>
<comment type="subunit">
    <text evidence="9">Part of the 50S ribosomal subunit.</text>
</comment>
<evidence type="ECO:0000256" key="6">
    <source>
        <dbReference type="ARBA" id="ARBA00022980"/>
    </source>
</evidence>
<dbReference type="GO" id="GO:0006412">
    <property type="term" value="P:translation"/>
    <property type="evidence" value="ECO:0007669"/>
    <property type="project" value="UniProtKB-UniRule"/>
</dbReference>
<keyword evidence="4 9" id="KW-0810">Translation regulation</keyword>
<dbReference type="InterPro" id="IPR023673">
    <property type="entry name" value="Ribosomal_uL1_CS"/>
</dbReference>
<dbReference type="InterPro" id="IPR002143">
    <property type="entry name" value="Ribosomal_uL1"/>
</dbReference>
<evidence type="ECO:0000256" key="3">
    <source>
        <dbReference type="ARBA" id="ARBA00022730"/>
    </source>
</evidence>
<dbReference type="Proteomes" id="UP000028542">
    <property type="component" value="Unassembled WGS sequence"/>
</dbReference>
<dbReference type="Gene3D" id="3.30.190.20">
    <property type="match status" value="1"/>
</dbReference>
<gene>
    <name evidence="9" type="primary">rplA</name>
    <name evidence="11" type="ORF">IO99_16145</name>
</gene>
<evidence type="ECO:0000256" key="2">
    <source>
        <dbReference type="ARBA" id="ARBA00022491"/>
    </source>
</evidence>
<comment type="function">
    <text evidence="9">Binds directly to 23S rRNA. The L1 stalk is quite mobile in the ribosome, and is involved in E site tRNA release.</text>
</comment>
<evidence type="ECO:0000256" key="10">
    <source>
        <dbReference type="RuleBase" id="RU000659"/>
    </source>
</evidence>
<keyword evidence="12" id="KW-1185">Reference proteome</keyword>
<dbReference type="eggNOG" id="COG0081">
    <property type="taxonomic scope" value="Bacteria"/>
</dbReference>
<comment type="similarity">
    <text evidence="1 9 10">Belongs to the universal ribosomal protein uL1 family.</text>
</comment>
<keyword evidence="5 9" id="KW-0694">RNA-binding</keyword>
<keyword evidence="6 9" id="KW-0689">Ribosomal protein</keyword>
<keyword evidence="9" id="KW-0820">tRNA-binding</keyword>
<proteinExistence type="inferred from homology"/>
<dbReference type="HAMAP" id="MF_01318_B">
    <property type="entry name" value="Ribosomal_uL1_B"/>
    <property type="match status" value="1"/>
</dbReference>
<evidence type="ECO:0000313" key="12">
    <source>
        <dbReference type="Proteomes" id="UP000028542"/>
    </source>
</evidence>
<dbReference type="SUPFAM" id="SSF56808">
    <property type="entry name" value="Ribosomal protein L1"/>
    <property type="match status" value="1"/>
</dbReference>
<sequence length="232" mass="24962">MAKMGKNYIESAKLIDKNALYTPAESMELTIKTSKAKFDETIEVHVRLGVDPRHADQQVRGAVVLPHGTGKTVRVLVFAKGDKAKEAEAAGADFVGAEELVDKIQKENWFEFDVVVATPDMMGVVGRLGRVLGPKGLMPNPKSGTVTFDVAKALNDIKAGKVEYRVDKTAIVHVGIGKKSFGSEKLMDNFHTLMDAIVKAKPAAAKGQYIKSVTVASTMGPGVKINPTKVLD</sequence>
<dbReference type="AlphaFoldDB" id="A0A084J8A5"/>
<keyword evidence="3 9" id="KW-0699">rRNA-binding</keyword>
<dbReference type="InterPro" id="IPR028364">
    <property type="entry name" value="Ribosomal_uL1/biogenesis"/>
</dbReference>
<evidence type="ECO:0000256" key="1">
    <source>
        <dbReference type="ARBA" id="ARBA00010531"/>
    </source>
</evidence>
<evidence type="ECO:0000256" key="7">
    <source>
        <dbReference type="ARBA" id="ARBA00023274"/>
    </source>
</evidence>
<dbReference type="GO" id="GO:0006417">
    <property type="term" value="P:regulation of translation"/>
    <property type="evidence" value="ECO:0007669"/>
    <property type="project" value="UniProtKB-KW"/>
</dbReference>
<dbReference type="CDD" id="cd00403">
    <property type="entry name" value="Ribosomal_L1"/>
    <property type="match status" value="1"/>
</dbReference>
<evidence type="ECO:0000256" key="4">
    <source>
        <dbReference type="ARBA" id="ARBA00022845"/>
    </source>
</evidence>
<comment type="caution">
    <text evidence="11">The sequence shown here is derived from an EMBL/GenBank/DDBJ whole genome shotgun (WGS) entry which is preliminary data.</text>
</comment>